<dbReference type="InterPro" id="IPR036010">
    <property type="entry name" value="2Fe-2S_ferredoxin-like_sf"/>
</dbReference>
<dbReference type="InterPro" id="IPR001041">
    <property type="entry name" value="2Fe-2S_ferredoxin-type"/>
</dbReference>
<dbReference type="InterPro" id="IPR036884">
    <property type="entry name" value="2Fe-2S-bd_dom_sf"/>
</dbReference>
<keyword evidence="2" id="KW-0479">Metal-binding</keyword>
<dbReference type="InterPro" id="IPR016208">
    <property type="entry name" value="Ald_Oxase/xanthine_DH-like"/>
</dbReference>
<dbReference type="Gene3D" id="1.10.150.120">
    <property type="entry name" value="[2Fe-2S]-binding domain"/>
    <property type="match status" value="1"/>
</dbReference>
<dbReference type="InterPro" id="IPR012175">
    <property type="entry name" value="Xanth_DH_ssu_bac"/>
</dbReference>
<dbReference type="PROSITE" id="PS51085">
    <property type="entry name" value="2FE2S_FER_2"/>
    <property type="match status" value="1"/>
</dbReference>
<dbReference type="InterPro" id="IPR005107">
    <property type="entry name" value="CO_DH_flav_C"/>
</dbReference>
<feature type="domain" description="FAD-binding PCMH-type" evidence="8">
    <location>
        <begin position="187"/>
        <end position="361"/>
    </location>
</feature>
<dbReference type="Pfam" id="PF01799">
    <property type="entry name" value="Fer2_2"/>
    <property type="match status" value="1"/>
</dbReference>
<evidence type="ECO:0000256" key="4">
    <source>
        <dbReference type="ARBA" id="ARBA00023002"/>
    </source>
</evidence>
<dbReference type="InterPro" id="IPR002888">
    <property type="entry name" value="2Fe-2S-bd"/>
</dbReference>
<reference evidence="9 10" key="1">
    <citation type="journal article" date="2020" name="Microorganisms">
        <title>Osmotic Adaptation and Compatible Solute Biosynthesis of Phototrophic Bacteria as Revealed from Genome Analyses.</title>
        <authorList>
            <person name="Imhoff J.F."/>
            <person name="Rahn T."/>
            <person name="Kunzel S."/>
            <person name="Keller A."/>
            <person name="Neulinger S.C."/>
        </authorList>
    </citation>
    <scope>NUCLEOTIDE SEQUENCE [LARGE SCALE GENOMIC DNA]</scope>
    <source>
        <strain evidence="9 10">DSM 9895</strain>
    </source>
</reference>
<dbReference type="CDD" id="cd00207">
    <property type="entry name" value="fer2"/>
    <property type="match status" value="1"/>
</dbReference>
<dbReference type="InterPro" id="IPR016169">
    <property type="entry name" value="FAD-bd_PCMH_sub2"/>
</dbReference>
<dbReference type="InterPro" id="IPR006058">
    <property type="entry name" value="2Fe2S_fd_BS"/>
</dbReference>
<protein>
    <submittedName>
        <fullName evidence="9">Xanthine dehydrogenase small subunit</fullName>
    </submittedName>
</protein>
<dbReference type="PANTHER" id="PTHR45444:SF3">
    <property type="entry name" value="XANTHINE DEHYDROGENASE"/>
    <property type="match status" value="1"/>
</dbReference>
<evidence type="ECO:0000313" key="9">
    <source>
        <dbReference type="EMBL" id="MBK1667290.1"/>
    </source>
</evidence>
<dbReference type="InterPro" id="IPR036318">
    <property type="entry name" value="FAD-bd_PCMH-like_sf"/>
</dbReference>
<feature type="domain" description="2Fe-2S ferredoxin-type" evidence="7">
    <location>
        <begin position="2"/>
        <end position="89"/>
    </location>
</feature>
<dbReference type="Pfam" id="PF00941">
    <property type="entry name" value="FAD_binding_5"/>
    <property type="match status" value="1"/>
</dbReference>
<dbReference type="SUPFAM" id="SSF54292">
    <property type="entry name" value="2Fe-2S ferredoxin-like"/>
    <property type="match status" value="1"/>
</dbReference>
<dbReference type="PIRSF" id="PIRSF036557">
    <property type="entry name" value="XdhA_RC"/>
    <property type="match status" value="1"/>
</dbReference>
<name>A0ABS1DAA7_9PROT</name>
<keyword evidence="10" id="KW-1185">Reference proteome</keyword>
<dbReference type="PANTHER" id="PTHR45444">
    <property type="entry name" value="XANTHINE DEHYDROGENASE"/>
    <property type="match status" value="1"/>
</dbReference>
<dbReference type="Gene3D" id="3.30.390.50">
    <property type="entry name" value="CO dehydrogenase flavoprotein, C-terminal domain"/>
    <property type="match status" value="1"/>
</dbReference>
<evidence type="ECO:0000256" key="1">
    <source>
        <dbReference type="ARBA" id="ARBA00022630"/>
    </source>
</evidence>
<keyword evidence="1" id="KW-0285">Flavoprotein</keyword>
<dbReference type="InterPro" id="IPR016167">
    <property type="entry name" value="FAD-bd_PCMH_sub1"/>
</dbReference>
<evidence type="ECO:0000313" key="10">
    <source>
        <dbReference type="Proteomes" id="UP001296873"/>
    </source>
</evidence>
<dbReference type="PROSITE" id="PS00197">
    <property type="entry name" value="2FE2S_FER_1"/>
    <property type="match status" value="1"/>
</dbReference>
<dbReference type="Proteomes" id="UP001296873">
    <property type="component" value="Unassembled WGS sequence"/>
</dbReference>
<evidence type="ECO:0000256" key="3">
    <source>
        <dbReference type="ARBA" id="ARBA00022827"/>
    </source>
</evidence>
<evidence type="ECO:0000256" key="2">
    <source>
        <dbReference type="ARBA" id="ARBA00022723"/>
    </source>
</evidence>
<feature type="region of interest" description="Disordered" evidence="6">
    <location>
        <begin position="160"/>
        <end position="188"/>
    </location>
</feature>
<dbReference type="Gene3D" id="3.30.465.10">
    <property type="match status" value="1"/>
</dbReference>
<dbReference type="SUPFAM" id="SSF47741">
    <property type="entry name" value="CO dehydrogenase ISP C-domain like"/>
    <property type="match status" value="1"/>
</dbReference>
<dbReference type="PROSITE" id="PS51387">
    <property type="entry name" value="FAD_PCMH"/>
    <property type="match status" value="1"/>
</dbReference>
<comment type="caution">
    <text evidence="9">The sequence shown here is derived from an EMBL/GenBank/DDBJ whole genome shotgun (WGS) entry which is preliminary data.</text>
</comment>
<dbReference type="InterPro" id="IPR002346">
    <property type="entry name" value="Mopterin_DH_FAD-bd"/>
</dbReference>
<gene>
    <name evidence="9" type="primary">xdhA</name>
    <name evidence="9" type="ORF">CKO28_04435</name>
</gene>
<accession>A0ABS1DAA7</accession>
<evidence type="ECO:0000256" key="6">
    <source>
        <dbReference type="SAM" id="MobiDB-lite"/>
    </source>
</evidence>
<dbReference type="InterPro" id="IPR014307">
    <property type="entry name" value="Xanthine_DH_ssu"/>
</dbReference>
<dbReference type="SUPFAM" id="SSF55447">
    <property type="entry name" value="CO dehydrogenase flavoprotein C-terminal domain-like"/>
    <property type="match status" value="1"/>
</dbReference>
<evidence type="ECO:0000259" key="7">
    <source>
        <dbReference type="PROSITE" id="PS51085"/>
    </source>
</evidence>
<keyword evidence="5" id="KW-0408">Iron</keyword>
<dbReference type="SUPFAM" id="SSF56176">
    <property type="entry name" value="FAD-binding/transporter-associated domain-like"/>
    <property type="match status" value="1"/>
</dbReference>
<organism evidence="9 10">
    <name type="scientific">Rhodovibrio sodomensis</name>
    <dbReference type="NCBI Taxonomy" id="1088"/>
    <lineage>
        <taxon>Bacteria</taxon>
        <taxon>Pseudomonadati</taxon>
        <taxon>Pseudomonadota</taxon>
        <taxon>Alphaproteobacteria</taxon>
        <taxon>Rhodospirillales</taxon>
        <taxon>Rhodovibrionaceae</taxon>
        <taxon>Rhodovibrio</taxon>
    </lineage>
</organism>
<dbReference type="RefSeq" id="WP_200339352.1">
    <property type="nucleotide sequence ID" value="NZ_NRRL01000005.1"/>
</dbReference>
<dbReference type="Gene3D" id="3.30.43.10">
    <property type="entry name" value="Uridine Diphospho-n-acetylenolpyruvylglucosamine Reductase, domain 2"/>
    <property type="match status" value="1"/>
</dbReference>
<dbReference type="Pfam" id="PF00111">
    <property type="entry name" value="Fer2"/>
    <property type="match status" value="1"/>
</dbReference>
<proteinExistence type="predicted"/>
<dbReference type="InterPro" id="IPR016166">
    <property type="entry name" value="FAD-bd_PCMH"/>
</dbReference>
<dbReference type="InterPro" id="IPR036683">
    <property type="entry name" value="CO_DH_flav_C_dom_sf"/>
</dbReference>
<dbReference type="Pfam" id="PF03450">
    <property type="entry name" value="CO_deh_flav_C"/>
    <property type="match status" value="1"/>
</dbReference>
<keyword evidence="3" id="KW-0274">FAD</keyword>
<sequence>MTELQFTLNGSPRRVADQPAHRMTLDWLRAQGLRATKEGCAEGDCGACTVLLDRGQTRADGTPDWRAVCACILPLAQLDGCRVVTTEGLSDGQGQPHPAQTAMAEQFATQCGYCSPGFVMSLAAIATRPERDDDSLMDALAGNLCRCTGYRPILDAARSLPVTQPRPNDPALDAGQQDRRTTRLDYTAPDGGRFVAPTTLDELAALRAALPDAWLWAGGTDLGLKVTKDGAHPPTILSLDRLDALHEVRSTDDGGLVVGAAAPYADMLDRLAALAPDLASYFRRLGGAQIRNIGTVGGNLGTASPIGDSLPALIALDAGVELIGPRGRRRVAAADFVTGYRQTVMAADDLIAAIRVPPPTPGSRFAGYKIAKRVDQDISGVSGCFRIAVADDGTVAELRAAFGGVAPRPLRATGTEAFLTGKPWTRETARAARSAVLEDISPISDARGTADYRKAVAANLVERLWHDTAGQGVTRLEAL</sequence>
<dbReference type="EMBL" id="NRRL01000005">
    <property type="protein sequence ID" value="MBK1667290.1"/>
    <property type="molecule type" value="Genomic_DNA"/>
</dbReference>
<evidence type="ECO:0000256" key="5">
    <source>
        <dbReference type="ARBA" id="ARBA00023004"/>
    </source>
</evidence>
<dbReference type="Gene3D" id="3.10.20.30">
    <property type="match status" value="1"/>
</dbReference>
<dbReference type="InterPro" id="IPR012675">
    <property type="entry name" value="Beta-grasp_dom_sf"/>
</dbReference>
<dbReference type="NCBIfam" id="TIGR02963">
    <property type="entry name" value="xanthine_xdhA"/>
    <property type="match status" value="1"/>
</dbReference>
<dbReference type="SMART" id="SM01092">
    <property type="entry name" value="CO_deh_flav_C"/>
    <property type="match status" value="1"/>
</dbReference>
<keyword evidence="4" id="KW-0560">Oxidoreductase</keyword>
<evidence type="ECO:0000259" key="8">
    <source>
        <dbReference type="PROSITE" id="PS51387"/>
    </source>
</evidence>